<feature type="compositionally biased region" description="Basic and acidic residues" evidence="2">
    <location>
        <begin position="481"/>
        <end position="495"/>
    </location>
</feature>
<feature type="region of interest" description="Disordered" evidence="2">
    <location>
        <begin position="401"/>
        <end position="426"/>
    </location>
</feature>
<protein>
    <recommendedName>
        <fullName evidence="3">EF-hand domain-containing protein</fullName>
    </recommendedName>
</protein>
<accession>A0ABN8NJY8</accession>
<dbReference type="Gene3D" id="1.10.238.10">
    <property type="entry name" value="EF-hand"/>
    <property type="match status" value="1"/>
</dbReference>
<name>A0ABN8NJY8_9CNID</name>
<sequence length="902" mass="101294">MAHDHHLLWTTTGQKTASKQHLDPQSLYHFFSNANAARARHGRPIQRIKSAAPRIGGRERDSIVGSHLGSFASLRDPSPTPATSRPLSSRSGISSYSSRSVHKAKPTQSMSPSALYRGLHKARCKSAPPRPADYYLPQRPKTAKPHGGCASASSRVAAKRAWQNRTSSAKSQHSLLPREEVLVERQRERCKSAPLPYDFSSIDVVTSVPEDGSDIQRLKAFTRPLTCMPDVVQNVLSHNGLRHCCSAYQPRPKTASSSRQQFWPVTRPAVFHRGDVPKYLHFVKPAGLWVKGEEIRRSTSPVDNLARTDDPFDVSVGADLLFNGDDDLEGTVLYEEQFLIPATPSEASVSERECFENQEEMPDSKDVDVKEPSEAGEPEMMSPTINLVHEYLIGDEEAEIGDPVTSDATPELKTQESQSDEKTDPIDQGFEVIITKVEHSPVQTPSPDVTEQEPETGMPNNELDGDLQIVVPDIPQWATKEEVASVEEEQNKNVPEEQEIIPQPTQDPGEPVEPVEPVNEVEDGPPKNDVEDKDCEVEETKPQMNQVKFADSLILTSYKPPPLKKEKKEQPKKPVSILKPAASKVESPSNEPETPKVPVLSPLKKDSPVQRKVPDKPLRLVKPLPVKPEGEVKEKTVSTEEEKALVEETKVVEEKTEEPPKLDPEVLPKPEYIRAPGAYRMYDPKDLLEYHLEQKRESKPVKKSLTNPTVMPQFRPSPESTEVMTTILDEQKRKREGMKPWLQGRLALSKQTSRFELPMDVRLLEAMTPMDYLTKYCIISTRRKALYKHIFLKVDKDRDNLITFREMGRGLKEIHVDSITTEQVKKLIEMVEGNEKSTFNLAQFSAIAAFSERLLFSETQITEKKSIYSSKEIIEEADFCGLKSKLSGFPVNPTVRKILEVL</sequence>
<dbReference type="Proteomes" id="UP001159405">
    <property type="component" value="Unassembled WGS sequence"/>
</dbReference>
<feature type="compositionally biased region" description="Basic and acidic residues" evidence="2">
    <location>
        <begin position="362"/>
        <end position="373"/>
    </location>
</feature>
<evidence type="ECO:0000256" key="1">
    <source>
        <dbReference type="ARBA" id="ARBA00022837"/>
    </source>
</evidence>
<dbReference type="EMBL" id="CALNXK010000023">
    <property type="protein sequence ID" value="CAH3110861.1"/>
    <property type="molecule type" value="Genomic_DNA"/>
</dbReference>
<feature type="domain" description="EF-hand" evidence="3">
    <location>
        <begin position="782"/>
        <end position="817"/>
    </location>
</feature>
<feature type="region of interest" description="Disordered" evidence="2">
    <location>
        <begin position="698"/>
        <end position="720"/>
    </location>
</feature>
<organism evidence="4 5">
    <name type="scientific">Porites lobata</name>
    <dbReference type="NCBI Taxonomy" id="104759"/>
    <lineage>
        <taxon>Eukaryota</taxon>
        <taxon>Metazoa</taxon>
        <taxon>Cnidaria</taxon>
        <taxon>Anthozoa</taxon>
        <taxon>Hexacorallia</taxon>
        <taxon>Scleractinia</taxon>
        <taxon>Fungiina</taxon>
        <taxon>Poritidae</taxon>
        <taxon>Porites</taxon>
    </lineage>
</organism>
<dbReference type="PANTHER" id="PTHR36696">
    <property type="entry name" value="AGAP012002-PA"/>
    <property type="match status" value="1"/>
</dbReference>
<feature type="region of interest" description="Disordered" evidence="2">
    <location>
        <begin position="440"/>
        <end position="465"/>
    </location>
</feature>
<dbReference type="InterPro" id="IPR002048">
    <property type="entry name" value="EF_hand_dom"/>
</dbReference>
<evidence type="ECO:0000313" key="4">
    <source>
        <dbReference type="EMBL" id="CAH3110861.1"/>
    </source>
</evidence>
<dbReference type="PROSITE" id="PS50222">
    <property type="entry name" value="EF_HAND_2"/>
    <property type="match status" value="1"/>
</dbReference>
<evidence type="ECO:0000313" key="5">
    <source>
        <dbReference type="Proteomes" id="UP001159405"/>
    </source>
</evidence>
<dbReference type="SUPFAM" id="SSF47473">
    <property type="entry name" value="EF-hand"/>
    <property type="match status" value="1"/>
</dbReference>
<proteinExistence type="predicted"/>
<keyword evidence="1" id="KW-0106">Calcium</keyword>
<evidence type="ECO:0000259" key="3">
    <source>
        <dbReference type="PROSITE" id="PS50222"/>
    </source>
</evidence>
<feature type="region of interest" description="Disordered" evidence="2">
    <location>
        <begin position="357"/>
        <end position="380"/>
    </location>
</feature>
<evidence type="ECO:0000256" key="2">
    <source>
        <dbReference type="SAM" id="MobiDB-lite"/>
    </source>
</evidence>
<dbReference type="InterPro" id="IPR011992">
    <property type="entry name" value="EF-hand-dom_pair"/>
</dbReference>
<feature type="compositionally biased region" description="Low complexity" evidence="2">
    <location>
        <begin position="84"/>
        <end position="99"/>
    </location>
</feature>
<comment type="caution">
    <text evidence="4">The sequence shown here is derived from an EMBL/GenBank/DDBJ whole genome shotgun (WGS) entry which is preliminary data.</text>
</comment>
<feature type="region of interest" description="Disordered" evidence="2">
    <location>
        <begin position="38"/>
        <end position="131"/>
    </location>
</feature>
<feature type="compositionally biased region" description="Basic and acidic residues" evidence="2">
    <location>
        <begin position="628"/>
        <end position="668"/>
    </location>
</feature>
<feature type="region of interest" description="Disordered" evidence="2">
    <location>
        <begin position="481"/>
        <end position="668"/>
    </location>
</feature>
<dbReference type="PANTHER" id="PTHR36696:SF1">
    <property type="entry name" value="EF-HAND DOMAIN-CONTAINING PROTEIN"/>
    <property type="match status" value="1"/>
</dbReference>
<feature type="compositionally biased region" description="Basic and acidic residues" evidence="2">
    <location>
        <begin position="603"/>
        <end position="618"/>
    </location>
</feature>
<dbReference type="InterPro" id="IPR018247">
    <property type="entry name" value="EF_Hand_1_Ca_BS"/>
</dbReference>
<dbReference type="PROSITE" id="PS00018">
    <property type="entry name" value="EF_HAND_1"/>
    <property type="match status" value="1"/>
</dbReference>
<gene>
    <name evidence="4" type="ORF">PLOB_00019720</name>
</gene>
<reference evidence="4 5" key="1">
    <citation type="submission" date="2022-05" db="EMBL/GenBank/DDBJ databases">
        <authorList>
            <consortium name="Genoscope - CEA"/>
            <person name="William W."/>
        </authorList>
    </citation>
    <scope>NUCLEOTIDE SEQUENCE [LARGE SCALE GENOMIC DNA]</scope>
</reference>
<keyword evidence="5" id="KW-1185">Reference proteome</keyword>
<feature type="compositionally biased region" description="Basic and acidic residues" evidence="2">
    <location>
        <begin position="563"/>
        <end position="572"/>
    </location>
</feature>